<sequence length="106" mass="11761">MKMRNVCLAPSRATPGMTLTSPVNGRDGLPLLAAGTTIDGDTIERLIRRGVETIWVEIPDERDARTIAIELEAADHRIATIFRGRGSPAREALREAVIHYRRESLQ</sequence>
<proteinExistence type="predicted"/>
<dbReference type="AlphaFoldDB" id="A0A1G8KZ69"/>
<evidence type="ECO:0000313" key="1">
    <source>
        <dbReference type="EMBL" id="SDI48673.1"/>
    </source>
</evidence>
<name>A0A1G8KZ69_9RHOO</name>
<organism evidence="1 2">
    <name type="scientific">Propionivibrio dicarboxylicus</name>
    <dbReference type="NCBI Taxonomy" id="83767"/>
    <lineage>
        <taxon>Bacteria</taxon>
        <taxon>Pseudomonadati</taxon>
        <taxon>Pseudomonadota</taxon>
        <taxon>Betaproteobacteria</taxon>
        <taxon>Rhodocyclales</taxon>
        <taxon>Rhodocyclaceae</taxon>
        <taxon>Propionivibrio</taxon>
    </lineage>
</organism>
<dbReference type="EMBL" id="FNCY01000020">
    <property type="protein sequence ID" value="SDI48673.1"/>
    <property type="molecule type" value="Genomic_DNA"/>
</dbReference>
<protein>
    <submittedName>
        <fullName evidence="1">Uncharacterized protein</fullName>
    </submittedName>
</protein>
<gene>
    <name evidence="1" type="ORF">SAMN05660652_03519</name>
</gene>
<dbReference type="RefSeq" id="WP_091939566.1">
    <property type="nucleotide sequence ID" value="NZ_FNCY01000020.1"/>
</dbReference>
<evidence type="ECO:0000313" key="2">
    <source>
        <dbReference type="Proteomes" id="UP000198607"/>
    </source>
</evidence>
<reference evidence="1 2" key="1">
    <citation type="submission" date="2016-10" db="EMBL/GenBank/DDBJ databases">
        <authorList>
            <person name="de Groot N.N."/>
        </authorList>
    </citation>
    <scope>NUCLEOTIDE SEQUENCE [LARGE SCALE GENOMIC DNA]</scope>
    <source>
        <strain evidence="1 2">DSM 5885</strain>
    </source>
</reference>
<dbReference type="STRING" id="83767.SAMN05660652_03519"/>
<dbReference type="Proteomes" id="UP000198607">
    <property type="component" value="Unassembled WGS sequence"/>
</dbReference>
<keyword evidence="2" id="KW-1185">Reference proteome</keyword>
<accession>A0A1G8KZ69</accession>
<dbReference type="OrthoDB" id="8778534at2"/>